<gene>
    <name evidence="1" type="ORF">GCM10023320_55010</name>
</gene>
<protein>
    <submittedName>
        <fullName evidence="1">Uncharacterized protein</fullName>
    </submittedName>
</protein>
<name>A0ABP9NQV6_9PSEU</name>
<organism evidence="1 2">
    <name type="scientific">Pseudonocardia adelaidensis</name>
    <dbReference type="NCBI Taxonomy" id="648754"/>
    <lineage>
        <taxon>Bacteria</taxon>
        <taxon>Bacillati</taxon>
        <taxon>Actinomycetota</taxon>
        <taxon>Actinomycetes</taxon>
        <taxon>Pseudonocardiales</taxon>
        <taxon>Pseudonocardiaceae</taxon>
        <taxon>Pseudonocardia</taxon>
    </lineage>
</organism>
<evidence type="ECO:0000313" key="1">
    <source>
        <dbReference type="EMBL" id="GAA5131588.1"/>
    </source>
</evidence>
<accession>A0ABP9NQV6</accession>
<keyword evidence="2" id="KW-1185">Reference proteome</keyword>
<evidence type="ECO:0000313" key="2">
    <source>
        <dbReference type="Proteomes" id="UP001500804"/>
    </source>
</evidence>
<proteinExistence type="predicted"/>
<comment type="caution">
    <text evidence="1">The sequence shown here is derived from an EMBL/GenBank/DDBJ whole genome shotgun (WGS) entry which is preliminary data.</text>
</comment>
<dbReference type="EMBL" id="BAABJO010000024">
    <property type="protein sequence ID" value="GAA5131588.1"/>
    <property type="molecule type" value="Genomic_DNA"/>
</dbReference>
<sequence>MSGAVTVDELVVEFALVRLDHPGLDLEEIAAMVVRRFGPEQALEFASRNLAARDELRGGAFETAVEYVLRTVLTLRDDPGDL</sequence>
<reference evidence="2" key="1">
    <citation type="journal article" date="2019" name="Int. J. Syst. Evol. Microbiol.">
        <title>The Global Catalogue of Microorganisms (GCM) 10K type strain sequencing project: providing services to taxonomists for standard genome sequencing and annotation.</title>
        <authorList>
            <consortium name="The Broad Institute Genomics Platform"/>
            <consortium name="The Broad Institute Genome Sequencing Center for Infectious Disease"/>
            <person name="Wu L."/>
            <person name="Ma J."/>
        </authorList>
    </citation>
    <scope>NUCLEOTIDE SEQUENCE [LARGE SCALE GENOMIC DNA]</scope>
    <source>
        <strain evidence="2">JCM 18302</strain>
    </source>
</reference>
<dbReference type="Proteomes" id="UP001500804">
    <property type="component" value="Unassembled WGS sequence"/>
</dbReference>